<dbReference type="GeneID" id="87894978"/>
<accession>A0ABR0FW54</accession>
<proteinExistence type="predicted"/>
<dbReference type="InterPro" id="IPR012677">
    <property type="entry name" value="Nucleotide-bd_a/b_plait_sf"/>
</dbReference>
<evidence type="ECO:0008006" key="4">
    <source>
        <dbReference type="Google" id="ProtNLM"/>
    </source>
</evidence>
<dbReference type="Proteomes" id="UP001322138">
    <property type="component" value="Unassembled WGS sequence"/>
</dbReference>
<gene>
    <name evidence="2" type="ORF">QC761_122360</name>
</gene>
<organism evidence="2 3">
    <name type="scientific">Podospora bellae-mahoneyi</name>
    <dbReference type="NCBI Taxonomy" id="2093777"/>
    <lineage>
        <taxon>Eukaryota</taxon>
        <taxon>Fungi</taxon>
        <taxon>Dikarya</taxon>
        <taxon>Ascomycota</taxon>
        <taxon>Pezizomycotina</taxon>
        <taxon>Sordariomycetes</taxon>
        <taxon>Sordariomycetidae</taxon>
        <taxon>Sordariales</taxon>
        <taxon>Podosporaceae</taxon>
        <taxon>Podospora</taxon>
    </lineage>
</organism>
<comment type="caution">
    <text evidence="2">The sequence shown here is derived from an EMBL/GenBank/DDBJ whole genome shotgun (WGS) entry which is preliminary data.</text>
</comment>
<dbReference type="InterPro" id="IPR035979">
    <property type="entry name" value="RBD_domain_sf"/>
</dbReference>
<reference evidence="2 3" key="1">
    <citation type="journal article" date="2023" name="bioRxiv">
        <title>High-quality genome assemblies of four members of thePodospora anserinaspecies complex.</title>
        <authorList>
            <person name="Ament-Velasquez S.L."/>
            <person name="Vogan A.A."/>
            <person name="Wallerman O."/>
            <person name="Hartmann F."/>
            <person name="Gautier V."/>
            <person name="Silar P."/>
            <person name="Giraud T."/>
            <person name="Johannesson H."/>
        </authorList>
    </citation>
    <scope>NUCLEOTIDE SEQUENCE [LARGE SCALE GENOMIC DNA]</scope>
    <source>
        <strain evidence="2 3">CBS 112042</strain>
    </source>
</reference>
<keyword evidence="3" id="KW-1185">Reference proteome</keyword>
<evidence type="ECO:0000313" key="3">
    <source>
        <dbReference type="Proteomes" id="UP001322138"/>
    </source>
</evidence>
<feature type="compositionally biased region" description="Basic and acidic residues" evidence="1">
    <location>
        <begin position="59"/>
        <end position="69"/>
    </location>
</feature>
<dbReference type="SUPFAM" id="SSF54928">
    <property type="entry name" value="RNA-binding domain, RBD"/>
    <property type="match status" value="1"/>
</dbReference>
<name>A0ABR0FW54_9PEZI</name>
<evidence type="ECO:0000313" key="2">
    <source>
        <dbReference type="EMBL" id="KAK4647082.1"/>
    </source>
</evidence>
<dbReference type="RefSeq" id="XP_062736058.1">
    <property type="nucleotide sequence ID" value="XM_062875496.1"/>
</dbReference>
<dbReference type="Gene3D" id="3.30.70.330">
    <property type="match status" value="1"/>
</dbReference>
<feature type="region of interest" description="Disordered" evidence="1">
    <location>
        <begin position="100"/>
        <end position="133"/>
    </location>
</feature>
<sequence length="350" mass="38635">MILTANKLLIASTFPEQLNLGSKLPGSSSLVRSSTPTHHSPVINIIKESQLSKMNSNRSRPDSRAGRAGERVTFDEIALSDDERIATVFRPMKALANRNEADEQALGDERESRGFSRNYRGDMNNPKNQRGMVSDNENTSLFITRLPADVTPAQLLKALAPHGPFGRVWSVHIIPANADKGQTGAAAKLIMFDRAGAEAVYNFIHRGGLSFYNGSTRIRAIVSWNQVKSPPSDPRGTKSRVLIISGPADFVDVKKLRALFSRYFIYQEEEVKLTSHRDSKHEIEFRFCCFHAQAEAASVFLGRLKPSSVFVKFGADPLAQQPPANAQARSSVAEDRWALLGQRRRGGSSS</sequence>
<evidence type="ECO:0000256" key="1">
    <source>
        <dbReference type="SAM" id="MobiDB-lite"/>
    </source>
</evidence>
<feature type="region of interest" description="Disordered" evidence="1">
    <location>
        <begin position="50"/>
        <end position="69"/>
    </location>
</feature>
<dbReference type="EMBL" id="JAFFGZ010000002">
    <property type="protein sequence ID" value="KAK4647082.1"/>
    <property type="molecule type" value="Genomic_DNA"/>
</dbReference>
<protein>
    <recommendedName>
        <fullName evidence="4">RRM domain-containing protein</fullName>
    </recommendedName>
</protein>